<gene>
    <name evidence="11" type="primary">rpoE</name>
    <name evidence="11" type="ORF">GCM10011579_060400</name>
</gene>
<dbReference type="InterPro" id="IPR014284">
    <property type="entry name" value="RNA_pol_sigma-70_dom"/>
</dbReference>
<feature type="region of interest" description="Disordered" evidence="8">
    <location>
        <begin position="1"/>
        <end position="61"/>
    </location>
</feature>
<dbReference type="InterPro" id="IPR032710">
    <property type="entry name" value="NTF2-like_dom_sf"/>
</dbReference>
<dbReference type="InterPro" id="IPR036388">
    <property type="entry name" value="WH-like_DNA-bd_sf"/>
</dbReference>
<dbReference type="GO" id="GO:0003677">
    <property type="term" value="F:DNA binding"/>
    <property type="evidence" value="ECO:0007669"/>
    <property type="project" value="UniProtKB-KW"/>
</dbReference>
<dbReference type="Gene3D" id="1.10.10.10">
    <property type="entry name" value="Winged helix-like DNA-binding domain superfamily/Winged helix DNA-binding domain"/>
    <property type="match status" value="1"/>
</dbReference>
<feature type="domain" description="RNA polymerase sigma factor 70 region 4 type 2" evidence="10">
    <location>
        <begin position="186"/>
        <end position="238"/>
    </location>
</feature>
<accession>A0A917Y9I1</accession>
<keyword evidence="3 7" id="KW-0805">Transcription regulation</keyword>
<organism evidence="11 12">
    <name type="scientific">Streptomyces albiflavescens</name>
    <dbReference type="NCBI Taxonomy" id="1623582"/>
    <lineage>
        <taxon>Bacteria</taxon>
        <taxon>Bacillati</taxon>
        <taxon>Actinomycetota</taxon>
        <taxon>Actinomycetes</taxon>
        <taxon>Kitasatosporales</taxon>
        <taxon>Streptomycetaceae</taxon>
        <taxon>Streptomyces</taxon>
    </lineage>
</organism>
<evidence type="ECO:0000256" key="2">
    <source>
        <dbReference type="ARBA" id="ARBA00011344"/>
    </source>
</evidence>
<dbReference type="Pfam" id="PF08281">
    <property type="entry name" value="Sigma70_r4_2"/>
    <property type="match status" value="1"/>
</dbReference>
<reference evidence="11 12" key="1">
    <citation type="journal article" date="2014" name="Int. J. Syst. Evol. Microbiol.">
        <title>Complete genome sequence of Corynebacterium casei LMG S-19264T (=DSM 44701T), isolated from a smear-ripened cheese.</title>
        <authorList>
            <consortium name="US DOE Joint Genome Institute (JGI-PGF)"/>
            <person name="Walter F."/>
            <person name="Albersmeier A."/>
            <person name="Kalinowski J."/>
            <person name="Ruckert C."/>
        </authorList>
    </citation>
    <scope>NUCLEOTIDE SEQUENCE [LARGE SCALE GENOMIC DNA]</scope>
    <source>
        <strain evidence="11 12">CGMCC 4.7111</strain>
    </source>
</reference>
<evidence type="ECO:0000256" key="3">
    <source>
        <dbReference type="ARBA" id="ARBA00023015"/>
    </source>
</evidence>
<dbReference type="InterPro" id="IPR039425">
    <property type="entry name" value="RNA_pol_sigma-70-like"/>
</dbReference>
<dbReference type="InterPro" id="IPR007627">
    <property type="entry name" value="RNA_pol_sigma70_r2"/>
</dbReference>
<comment type="caution">
    <text evidence="11">The sequence shown here is derived from an EMBL/GenBank/DDBJ whole genome shotgun (WGS) entry which is preliminary data.</text>
</comment>
<keyword evidence="5 7" id="KW-0238">DNA-binding</keyword>
<dbReference type="Gene3D" id="3.10.450.50">
    <property type="match status" value="1"/>
</dbReference>
<keyword evidence="12" id="KW-1185">Reference proteome</keyword>
<evidence type="ECO:0000256" key="6">
    <source>
        <dbReference type="ARBA" id="ARBA00023163"/>
    </source>
</evidence>
<dbReference type="GO" id="GO:0006950">
    <property type="term" value="P:response to stress"/>
    <property type="evidence" value="ECO:0007669"/>
    <property type="project" value="UniProtKB-ARBA"/>
</dbReference>
<dbReference type="NCBIfam" id="TIGR02937">
    <property type="entry name" value="sigma70-ECF"/>
    <property type="match status" value="1"/>
</dbReference>
<dbReference type="InterPro" id="IPR013324">
    <property type="entry name" value="RNA_pol_sigma_r3/r4-like"/>
</dbReference>
<dbReference type="SUPFAM" id="SSF54427">
    <property type="entry name" value="NTF2-like"/>
    <property type="match status" value="1"/>
</dbReference>
<dbReference type="AlphaFoldDB" id="A0A917Y9I1"/>
<dbReference type="PANTHER" id="PTHR43133">
    <property type="entry name" value="RNA POLYMERASE ECF-TYPE SIGMA FACTO"/>
    <property type="match status" value="1"/>
</dbReference>
<evidence type="ECO:0000313" key="12">
    <source>
        <dbReference type="Proteomes" id="UP000600365"/>
    </source>
</evidence>
<dbReference type="GO" id="GO:0016987">
    <property type="term" value="F:sigma factor activity"/>
    <property type="evidence" value="ECO:0007669"/>
    <property type="project" value="UniProtKB-KW"/>
</dbReference>
<evidence type="ECO:0000256" key="5">
    <source>
        <dbReference type="ARBA" id="ARBA00023125"/>
    </source>
</evidence>
<keyword evidence="6 7" id="KW-0804">Transcription</keyword>
<comment type="similarity">
    <text evidence="1 7">Belongs to the sigma-70 factor family. ECF subfamily.</text>
</comment>
<dbReference type="Pfam" id="PF04542">
    <property type="entry name" value="Sigma70_r2"/>
    <property type="match status" value="1"/>
</dbReference>
<evidence type="ECO:0000259" key="9">
    <source>
        <dbReference type="Pfam" id="PF04542"/>
    </source>
</evidence>
<dbReference type="InterPro" id="IPR013325">
    <property type="entry name" value="RNA_pol_sigma_r2"/>
</dbReference>
<dbReference type="RefSeq" id="WP_229703459.1">
    <property type="nucleotide sequence ID" value="NZ_BMMM01000012.1"/>
</dbReference>
<feature type="domain" description="RNA polymerase sigma-70 region 2" evidence="9">
    <location>
        <begin position="69"/>
        <end position="132"/>
    </location>
</feature>
<dbReference type="SUPFAM" id="SSF88946">
    <property type="entry name" value="Sigma2 domain of RNA polymerase sigma factors"/>
    <property type="match status" value="1"/>
</dbReference>
<evidence type="ECO:0000259" key="10">
    <source>
        <dbReference type="Pfam" id="PF08281"/>
    </source>
</evidence>
<feature type="region of interest" description="Disordered" evidence="8">
    <location>
        <begin position="133"/>
        <end position="173"/>
    </location>
</feature>
<sequence length="378" mass="39289">MAQRAAAGRPGDTAGSDGPSPDGPSRTGGSDGPSRTAGSDGPSRTGGSDGPSRTGGPDGIEFAERTAPFRRELLAHCYRLLGSVDDAEDLVQETYLRAWRSYDGFEGRSSVRAWLYRIATNACLTALRHGSRRQLPSGLGAPGDDTDPASAGGSEAGRLQPVPDALVTPESGDPATVAVARESLRLALIAGLQYLPPGQRAVLLLRDVLAFPAAEVAEMLGTSTAAVKSSLQRARSRLARVAPTPERISEPAEPEMRALLDRYIAAFERSDAAALERLLRADATLELPPSHGWYTGGDAAAHAVAGLGSPGDWRMVATAANGQPAAAAYRRGDDGAHHAYGIVVLTAAGTGIARITVFADPALFTAFGLPPVHRTDIS</sequence>
<dbReference type="PANTHER" id="PTHR43133:SF65">
    <property type="entry name" value="ECF RNA POLYMERASE SIGMA FACTOR SIGG"/>
    <property type="match status" value="1"/>
</dbReference>
<evidence type="ECO:0000256" key="8">
    <source>
        <dbReference type="SAM" id="MobiDB-lite"/>
    </source>
</evidence>
<dbReference type="InterPro" id="IPR000838">
    <property type="entry name" value="RNA_pol_sigma70_ECF_CS"/>
</dbReference>
<keyword evidence="4 7" id="KW-0731">Sigma factor</keyword>
<dbReference type="SUPFAM" id="SSF88659">
    <property type="entry name" value="Sigma3 and sigma4 domains of RNA polymerase sigma factors"/>
    <property type="match status" value="1"/>
</dbReference>
<protein>
    <recommendedName>
        <fullName evidence="7">RNA polymerase sigma factor</fullName>
    </recommendedName>
</protein>
<name>A0A917Y9I1_9ACTN</name>
<dbReference type="InterPro" id="IPR013249">
    <property type="entry name" value="RNA_pol_sigma70_r4_t2"/>
</dbReference>
<dbReference type="InterPro" id="IPR014305">
    <property type="entry name" value="RNA_pol_sigma-G_actinobac"/>
</dbReference>
<proteinExistence type="inferred from homology"/>
<evidence type="ECO:0000256" key="1">
    <source>
        <dbReference type="ARBA" id="ARBA00010641"/>
    </source>
</evidence>
<dbReference type="GO" id="GO:0006352">
    <property type="term" value="P:DNA-templated transcription initiation"/>
    <property type="evidence" value="ECO:0007669"/>
    <property type="project" value="InterPro"/>
</dbReference>
<dbReference type="EMBL" id="BMMM01000012">
    <property type="protein sequence ID" value="GGN77812.1"/>
    <property type="molecule type" value="Genomic_DNA"/>
</dbReference>
<comment type="subunit">
    <text evidence="2">Interacts transiently with the RNA polymerase catalytic core formed by RpoA, RpoB, RpoC and RpoZ (2 alpha, 1 beta, 1 beta' and 1 omega subunit) to form the RNA polymerase holoenzyme that can initiate transcription.</text>
</comment>
<dbReference type="Proteomes" id="UP000600365">
    <property type="component" value="Unassembled WGS sequence"/>
</dbReference>
<evidence type="ECO:0000256" key="7">
    <source>
        <dbReference type="RuleBase" id="RU000716"/>
    </source>
</evidence>
<dbReference type="Gene3D" id="1.10.1740.10">
    <property type="match status" value="1"/>
</dbReference>
<evidence type="ECO:0000256" key="4">
    <source>
        <dbReference type="ARBA" id="ARBA00023082"/>
    </source>
</evidence>
<evidence type="ECO:0000313" key="11">
    <source>
        <dbReference type="EMBL" id="GGN77812.1"/>
    </source>
</evidence>
<dbReference type="NCBIfam" id="TIGR02960">
    <property type="entry name" value="SigX5"/>
    <property type="match status" value="1"/>
</dbReference>
<dbReference type="NCBIfam" id="NF006089">
    <property type="entry name" value="PRK08241.1"/>
    <property type="match status" value="1"/>
</dbReference>
<dbReference type="CDD" id="cd06171">
    <property type="entry name" value="Sigma70_r4"/>
    <property type="match status" value="1"/>
</dbReference>
<dbReference type="PROSITE" id="PS01063">
    <property type="entry name" value="SIGMA70_ECF"/>
    <property type="match status" value="1"/>
</dbReference>